<comment type="caution">
    <text evidence="11">The sequence shown here is derived from an EMBL/GenBank/DDBJ whole genome shotgun (WGS) entry which is preliminary data.</text>
</comment>
<dbReference type="InterPro" id="IPR035090">
    <property type="entry name" value="Pyridoxal_P_attach_site"/>
</dbReference>
<feature type="modified residue" description="N6-(pyridoxal phosphate)lysine" evidence="9">
    <location>
        <position position="697"/>
    </location>
</feature>
<dbReference type="SUPFAM" id="SSF53756">
    <property type="entry name" value="UDP-Glycosyltransferase/glycogen phosphorylase"/>
    <property type="match status" value="1"/>
</dbReference>
<evidence type="ECO:0000256" key="2">
    <source>
        <dbReference type="ARBA" id="ARBA00001933"/>
    </source>
</evidence>
<dbReference type="GO" id="GO:0008184">
    <property type="term" value="F:glycogen phosphorylase activity"/>
    <property type="evidence" value="ECO:0007669"/>
    <property type="project" value="InterPro"/>
</dbReference>
<name>A0A0M2H9M3_9MICO</name>
<dbReference type="FunFam" id="3.40.50.2000:FF:000149">
    <property type="entry name" value="Glycogen phosphorylase, muscle form"/>
    <property type="match status" value="1"/>
</dbReference>
<keyword evidence="7 10" id="KW-0119">Carbohydrate metabolism</keyword>
<gene>
    <name evidence="11" type="primary">malP</name>
    <name evidence="11" type="ORF">RS81_01404</name>
</gene>
<dbReference type="CDD" id="cd04300">
    <property type="entry name" value="GT35_Glycogen_Phosphorylase"/>
    <property type="match status" value="1"/>
</dbReference>
<dbReference type="InterPro" id="IPR011833">
    <property type="entry name" value="Glycg_phsphrylas"/>
</dbReference>
<reference evidence="11 12" key="1">
    <citation type="submission" date="2015-02" db="EMBL/GenBank/DDBJ databases">
        <title>Draft genome sequences of ten Microbacterium spp. with emphasis on heavy metal contaminated environments.</title>
        <authorList>
            <person name="Corretto E."/>
        </authorList>
    </citation>
    <scope>NUCLEOTIDE SEQUENCE [LARGE SCALE GENOMIC DNA]</scope>
    <source>
        <strain evidence="11 12">DSM 12510</strain>
    </source>
</reference>
<dbReference type="Gene3D" id="3.40.50.2000">
    <property type="entry name" value="Glycogen Phosphorylase B"/>
    <property type="match status" value="2"/>
</dbReference>
<evidence type="ECO:0000313" key="11">
    <source>
        <dbReference type="EMBL" id="KJL41335.1"/>
    </source>
</evidence>
<evidence type="ECO:0000256" key="5">
    <source>
        <dbReference type="ARBA" id="ARBA00022679"/>
    </source>
</evidence>
<dbReference type="InterPro" id="IPR000811">
    <property type="entry name" value="Glyco_trans_35"/>
</dbReference>
<dbReference type="STRING" id="92835.RS81_01404"/>
<evidence type="ECO:0000256" key="9">
    <source>
        <dbReference type="PIRSR" id="PIRSR000460-1"/>
    </source>
</evidence>
<dbReference type="GO" id="GO:0030170">
    <property type="term" value="F:pyridoxal phosphate binding"/>
    <property type="evidence" value="ECO:0007669"/>
    <property type="project" value="InterPro"/>
</dbReference>
<dbReference type="EMBL" id="JYIZ01000044">
    <property type="protein sequence ID" value="KJL41335.1"/>
    <property type="molecule type" value="Genomic_DNA"/>
</dbReference>
<proteinExistence type="inferred from homology"/>
<evidence type="ECO:0000313" key="12">
    <source>
        <dbReference type="Proteomes" id="UP000033956"/>
    </source>
</evidence>
<evidence type="ECO:0000256" key="4">
    <source>
        <dbReference type="ARBA" id="ARBA00022676"/>
    </source>
</evidence>
<evidence type="ECO:0000256" key="7">
    <source>
        <dbReference type="ARBA" id="ARBA00023277"/>
    </source>
</evidence>
<dbReference type="GO" id="GO:0005737">
    <property type="term" value="C:cytoplasm"/>
    <property type="evidence" value="ECO:0007669"/>
    <property type="project" value="TreeGrafter"/>
</dbReference>
<dbReference type="Pfam" id="PF00343">
    <property type="entry name" value="Phosphorylase"/>
    <property type="match status" value="1"/>
</dbReference>
<evidence type="ECO:0000256" key="8">
    <source>
        <dbReference type="ARBA" id="ARBA00025174"/>
    </source>
</evidence>
<comment type="catalytic activity">
    <reaction evidence="1 10">
        <text>[(1-&gt;4)-alpha-D-glucosyl](n) + phosphate = [(1-&gt;4)-alpha-D-glucosyl](n-1) + alpha-D-glucose 1-phosphate</text>
        <dbReference type="Rhea" id="RHEA:41732"/>
        <dbReference type="Rhea" id="RHEA-COMP:9584"/>
        <dbReference type="Rhea" id="RHEA-COMP:9586"/>
        <dbReference type="ChEBI" id="CHEBI:15444"/>
        <dbReference type="ChEBI" id="CHEBI:43474"/>
        <dbReference type="ChEBI" id="CHEBI:58601"/>
        <dbReference type="EC" id="2.4.1.1"/>
    </reaction>
</comment>
<keyword evidence="6 9" id="KW-0663">Pyridoxal phosphate</keyword>
<keyword evidence="4 10" id="KW-0328">Glycosyltransferase</keyword>
<dbReference type="PANTHER" id="PTHR11468:SF25">
    <property type="entry name" value="MALTODEXTRIN PHOSPHORYLASE"/>
    <property type="match status" value="1"/>
</dbReference>
<dbReference type="Proteomes" id="UP000033956">
    <property type="component" value="Unassembled WGS sequence"/>
</dbReference>
<dbReference type="EC" id="2.4.1.1" evidence="10"/>
<accession>A0A0M2H9M3</accession>
<comment type="cofactor">
    <cofactor evidence="2 10">
        <name>pyridoxal 5'-phosphate</name>
        <dbReference type="ChEBI" id="CHEBI:597326"/>
    </cofactor>
</comment>
<comment type="function">
    <text evidence="10">Allosteric enzyme that catalyzes the rate-limiting step in glycogen catabolism, the phosphorolytic cleavage of glycogen to produce glucose-1-phosphate, and plays a central role in maintaining cellular and organismal glucose homeostasis.</text>
</comment>
<protein>
    <recommendedName>
        <fullName evidence="10">Alpha-1,4 glucan phosphorylase</fullName>
        <ecNumber evidence="10">2.4.1.1</ecNumber>
    </recommendedName>
</protein>
<dbReference type="OrthoDB" id="9760804at2"/>
<dbReference type="PROSITE" id="PS00102">
    <property type="entry name" value="PHOSPHORYLASE"/>
    <property type="match status" value="1"/>
</dbReference>
<sequence>MRRRAVVAGYIRFVPEANSTSPVPAPAGATHPLAIGPVGAPEATVDGFVAQYLRNLNFDRGVTLSASTANDRFYALAYTVRDYLVARWLEGVRRYRASDRKAVCYLSAEYLLGRQLDNNLLASGLSDIAAEALAQCGVDIEELRAQEVEPGLGNGGLGRLAACFIDSLATMSVPNVGYGIRYEYGIFRQTFEDGRQVEQPDSWLELGSPWEFPHPEAAQTISFGGSTEKYDDGGVTRSRWVPAWSVQAVPYNYMVPGYQNGRVNTLRLWSSRANHAFDLSVFNAGDYVEAVRAQTFAENISKVLYPEDSTAQGKELRLQQQYFFVAASIRDFIDVVLPEDFDLTRLPERAIFQLNDTHPVIGVPELMRILVDEKKMEWDAAWAVTQQCFAYTCHTLLPEALEVWPIDLLGRLLPRHLEIIYRINEEFLLAVRERFGDDEARIRDMSIISPDGAVRMAFLATVAGSKVNGVAELHSQLLREKVLPAFDEFFPGKFTNVTNGVTPRRFVRLANPELSALITEAIGDGWLTDLERLRELEPFADDADFRTAFGEMKAANKRRLAATLQARDGLTIADDHMLDVMVKRLHEYKRQMLKLLHIVTAYDRIVSGEVEASSVPGRTFVFGAKAAPGYDMAKRIIHLINAVGSVVNDDPRVEGRLKVLFPPNYNVTLAERIIPAADLSEQISLAGKEASGTGNMKFALNGALTVGTDDGANVEIRELVGDDNFFLFGMSEPEVEALWARGYTPAEFAEKDAGLGRALDLIGSGAFSGGDASVFAPIVSNLMNDDRFMVLADYTSYIAAQDRVDDAYTDTAAWQRSAVLNVARSGFFSSDRSMRDYIDRIWHTEPLG</sequence>
<dbReference type="PIRSF" id="PIRSF000460">
    <property type="entry name" value="Pprylas_GlgP"/>
    <property type="match status" value="1"/>
</dbReference>
<dbReference type="NCBIfam" id="TIGR02093">
    <property type="entry name" value="P_ylase"/>
    <property type="match status" value="1"/>
</dbReference>
<keyword evidence="12" id="KW-1185">Reference proteome</keyword>
<evidence type="ECO:0000256" key="3">
    <source>
        <dbReference type="ARBA" id="ARBA00006047"/>
    </source>
</evidence>
<organism evidence="11 12">
    <name type="scientific">Microbacterium terrae</name>
    <dbReference type="NCBI Taxonomy" id="69369"/>
    <lineage>
        <taxon>Bacteria</taxon>
        <taxon>Bacillati</taxon>
        <taxon>Actinomycetota</taxon>
        <taxon>Actinomycetes</taxon>
        <taxon>Micrococcales</taxon>
        <taxon>Microbacteriaceae</taxon>
        <taxon>Microbacterium</taxon>
    </lineage>
</organism>
<evidence type="ECO:0000256" key="10">
    <source>
        <dbReference type="RuleBase" id="RU000587"/>
    </source>
</evidence>
<comment type="function">
    <text evidence="8">Phosphorylase is an important allosteric enzyme in carbohydrate metabolism. Enzymes from different sources differ in their regulatory mechanisms and in their natural substrates. However, all known phosphorylases share catalytic and structural properties.</text>
</comment>
<evidence type="ECO:0000256" key="1">
    <source>
        <dbReference type="ARBA" id="ARBA00001275"/>
    </source>
</evidence>
<dbReference type="AlphaFoldDB" id="A0A0M2H9M3"/>
<comment type="similarity">
    <text evidence="3 10">Belongs to the glycogen phosphorylase family.</text>
</comment>
<dbReference type="PATRIC" id="fig|92835.4.peg.1424"/>
<evidence type="ECO:0000256" key="6">
    <source>
        <dbReference type="ARBA" id="ARBA00022898"/>
    </source>
</evidence>
<dbReference type="PANTHER" id="PTHR11468">
    <property type="entry name" value="GLYCOGEN PHOSPHORYLASE"/>
    <property type="match status" value="1"/>
</dbReference>
<keyword evidence="5 10" id="KW-0808">Transferase</keyword>
<dbReference type="GO" id="GO:0005980">
    <property type="term" value="P:glycogen catabolic process"/>
    <property type="evidence" value="ECO:0007669"/>
    <property type="project" value="TreeGrafter"/>
</dbReference>